<feature type="transmembrane region" description="Helical" evidence="1">
    <location>
        <begin position="107"/>
        <end position="129"/>
    </location>
</feature>
<feature type="transmembrane region" description="Helical" evidence="1">
    <location>
        <begin position="141"/>
        <end position="166"/>
    </location>
</feature>
<keyword evidence="3" id="KW-1185">Reference proteome</keyword>
<dbReference type="AlphaFoldDB" id="A0A2K8SEI8"/>
<dbReference type="RefSeq" id="WP_100916828.1">
    <property type="nucleotide sequence ID" value="NZ_CP025057.1"/>
</dbReference>
<gene>
    <name evidence="2" type="ORF">SFLOR_v1c08180</name>
</gene>
<dbReference type="KEGG" id="sfz:SFLOR_v1c08180"/>
<evidence type="ECO:0000313" key="3">
    <source>
        <dbReference type="Proteomes" id="UP000231823"/>
    </source>
</evidence>
<dbReference type="OrthoDB" id="391926at2"/>
<evidence type="ECO:0000256" key="1">
    <source>
        <dbReference type="SAM" id="Phobius"/>
    </source>
</evidence>
<dbReference type="EMBL" id="CP025057">
    <property type="protein sequence ID" value="AUB31866.1"/>
    <property type="molecule type" value="Genomic_DNA"/>
</dbReference>
<reference evidence="2 3" key="1">
    <citation type="submission" date="2017-12" db="EMBL/GenBank/DDBJ databases">
        <title>Complete genome sequence of Spiroplasma floricola 23-6 (ATCC 29989).</title>
        <authorList>
            <person name="Tsai Y.-M."/>
            <person name="Wu P.-S."/>
            <person name="Lo W.-S."/>
            <person name="Kuo C.-H."/>
        </authorList>
    </citation>
    <scope>NUCLEOTIDE SEQUENCE [LARGE SCALE GENOMIC DNA]</scope>
    <source>
        <strain evidence="2 3">23-6</strain>
    </source>
</reference>
<protein>
    <submittedName>
        <fullName evidence="2">ABC transporter permease</fullName>
    </submittedName>
</protein>
<keyword evidence="1" id="KW-1133">Transmembrane helix</keyword>
<name>A0A2K8SEI8_9MOLU</name>
<proteinExistence type="predicted"/>
<feature type="transmembrane region" description="Helical" evidence="1">
    <location>
        <begin position="172"/>
        <end position="193"/>
    </location>
</feature>
<evidence type="ECO:0000313" key="2">
    <source>
        <dbReference type="EMBL" id="AUB31866.1"/>
    </source>
</evidence>
<feature type="transmembrane region" description="Helical" evidence="1">
    <location>
        <begin position="20"/>
        <end position="52"/>
    </location>
</feature>
<sequence>MVKKNNSIKLNNNWKSFKDLYWLSIKTFVYSPINMFLGVFLVIFTLFIWLFFKGDNPFLFASAIGTLIVRNGVQTFHRTLANNKNTGFVQRINNTGLNGFVRPLANILANFTINFIISVFLMFLTLIFFKEQRNLFSNVNWWMFITGTFCLWLLSVLISYSIFIFVDSTTVGGIYASLIYIFAYNLLGCAFPYEVIARINWLNIILYFLPQRYMMNVMQAGWVNAKNLVFEGIGENHLYKVDFRLGGNLAIPYLITFGFIFLLLFFLITFIIIKVRQTKKDIYGTSVVIQLSTDYIKEIKKCSDIVELKKIREKHINNRKINSNYLKQYDANKKSKKKEEIRNENN</sequence>
<keyword evidence="1" id="KW-0472">Membrane</keyword>
<feature type="transmembrane region" description="Helical" evidence="1">
    <location>
        <begin position="250"/>
        <end position="273"/>
    </location>
</feature>
<keyword evidence="1" id="KW-0812">Transmembrane</keyword>
<organism evidence="2 3">
    <name type="scientific">Spiroplasma floricola 23-6</name>
    <dbReference type="NCBI Taxonomy" id="1336749"/>
    <lineage>
        <taxon>Bacteria</taxon>
        <taxon>Bacillati</taxon>
        <taxon>Mycoplasmatota</taxon>
        <taxon>Mollicutes</taxon>
        <taxon>Entomoplasmatales</taxon>
        <taxon>Spiroplasmataceae</taxon>
        <taxon>Spiroplasma</taxon>
    </lineage>
</organism>
<accession>A0A2K8SEI8</accession>
<dbReference type="Proteomes" id="UP000231823">
    <property type="component" value="Chromosome"/>
</dbReference>